<gene>
    <name evidence="2" type="ORF">EBV32_04210</name>
    <name evidence="3" type="ORF">EBX29_03825</name>
</gene>
<name>A0A966HP23_9PROT</name>
<evidence type="ECO:0000313" key="3">
    <source>
        <dbReference type="EMBL" id="NCU50879.1"/>
    </source>
</evidence>
<accession>A0A966HP23</accession>
<dbReference type="EMBL" id="RGMI01000213">
    <property type="protein sequence ID" value="NCU50879.1"/>
    <property type="molecule type" value="Genomic_DNA"/>
</dbReference>
<dbReference type="Proteomes" id="UP000713222">
    <property type="component" value="Unassembled WGS sequence"/>
</dbReference>
<evidence type="ECO:0000259" key="1">
    <source>
        <dbReference type="Pfam" id="PF02129"/>
    </source>
</evidence>
<dbReference type="InterPro" id="IPR029058">
    <property type="entry name" value="AB_hydrolase_fold"/>
</dbReference>
<dbReference type="EMBL" id="RGET01000079">
    <property type="protein sequence ID" value="NBN88274.1"/>
    <property type="molecule type" value="Genomic_DNA"/>
</dbReference>
<dbReference type="Gene3D" id="3.40.50.1820">
    <property type="entry name" value="alpha/beta hydrolase"/>
    <property type="match status" value="1"/>
</dbReference>
<dbReference type="GO" id="GO:0016787">
    <property type="term" value="F:hydrolase activity"/>
    <property type="evidence" value="ECO:0007669"/>
    <property type="project" value="UniProtKB-KW"/>
</dbReference>
<feature type="domain" description="Xaa-Pro dipeptidyl-peptidase-like" evidence="1">
    <location>
        <begin position="27"/>
        <end position="143"/>
    </location>
</feature>
<comment type="caution">
    <text evidence="3">The sequence shown here is derived from an EMBL/GenBank/DDBJ whole genome shotgun (WGS) entry which is preliminary data.</text>
</comment>
<dbReference type="AlphaFoldDB" id="A0A966HP23"/>
<evidence type="ECO:0000313" key="4">
    <source>
        <dbReference type="Proteomes" id="UP000699985"/>
    </source>
</evidence>
<protein>
    <submittedName>
        <fullName evidence="3">Alpha/beta fold hydrolase</fullName>
    </submittedName>
</protein>
<dbReference type="Proteomes" id="UP000699985">
    <property type="component" value="Unassembled WGS sequence"/>
</dbReference>
<reference evidence="3" key="1">
    <citation type="submission" date="2018-10" db="EMBL/GenBank/DDBJ databases">
        <title>Iterative Subtractive Binning of Freshwater Chronoseries Metagenomes Recovers Nearly Complete Genomes from over Four Hundred Novel Species.</title>
        <authorList>
            <person name="Rodriguez-R L.M."/>
            <person name="Tsementzi D."/>
            <person name="Luo C."/>
            <person name="Konstantinidis K.T."/>
        </authorList>
    </citation>
    <scope>NUCLEOTIDE SEQUENCE</scope>
    <source>
        <strain evidence="2">WB7_6_001</strain>
        <strain evidence="3">WB8_1A_003</strain>
    </source>
</reference>
<dbReference type="InterPro" id="IPR000383">
    <property type="entry name" value="Xaa-Pro-like_dom"/>
</dbReference>
<dbReference type="Pfam" id="PF02129">
    <property type="entry name" value="Peptidase_S15"/>
    <property type="match status" value="1"/>
</dbReference>
<keyword evidence="3" id="KW-0378">Hydrolase</keyword>
<dbReference type="PANTHER" id="PTHR42103">
    <property type="entry name" value="ALPHA/BETA-HYDROLASES SUPERFAMILY PROTEIN"/>
    <property type="match status" value="1"/>
</dbReference>
<dbReference type="PANTHER" id="PTHR42103:SF2">
    <property type="entry name" value="AB HYDROLASE-1 DOMAIN-CONTAINING PROTEIN"/>
    <property type="match status" value="1"/>
</dbReference>
<organism evidence="3 4">
    <name type="scientific">Candidatus Fonsibacter lacus</name>
    <dbReference type="NCBI Taxonomy" id="2576439"/>
    <lineage>
        <taxon>Bacteria</taxon>
        <taxon>Pseudomonadati</taxon>
        <taxon>Pseudomonadota</taxon>
        <taxon>Alphaproteobacteria</taxon>
        <taxon>Candidatus Pelagibacterales</taxon>
        <taxon>Candidatus Pelagibacterales incertae sedis</taxon>
        <taxon>Candidatus Fonsibacter</taxon>
    </lineage>
</organism>
<proteinExistence type="predicted"/>
<evidence type="ECO:0000313" key="2">
    <source>
        <dbReference type="EMBL" id="NBN88274.1"/>
    </source>
</evidence>
<sequence>MSIVNPAGTFINGPDGKLEAKYVQGKSSTAPTVLILHPHPEYGGTMNNKVVYNAFHTFLKNGFSVCRFNFRGVGKSEGKFDNGQGELSDAAAVLDWIQRQNPNTNESWIVGFSFGSLICMQLLMRRPEIYRFIAVCPQPNIYDFNFLAPCPSSGMVLYASNDQLVPTDATKTLETKLKNQKSINVDFVKIEGANHFFAGKDKEFCSAIEKYIKKESRF</sequence>
<dbReference type="SUPFAM" id="SSF53474">
    <property type="entry name" value="alpha/beta-Hydrolases"/>
    <property type="match status" value="1"/>
</dbReference>